<dbReference type="EMBL" id="FAXN01000093">
    <property type="protein sequence ID" value="CUV66544.1"/>
    <property type="molecule type" value="Genomic_DNA"/>
</dbReference>
<dbReference type="InterPro" id="IPR009045">
    <property type="entry name" value="Zn_M74/Hedgehog-like"/>
</dbReference>
<evidence type="ECO:0000313" key="2">
    <source>
        <dbReference type="EMBL" id="CUV66544.1"/>
    </source>
</evidence>
<reference evidence="2" key="1">
    <citation type="submission" date="2015-11" db="EMBL/GenBank/DDBJ databases">
        <authorList>
            <person name="Zhang Y."/>
            <person name="Guo Z."/>
        </authorList>
    </citation>
    <scope>NUCLEOTIDE SEQUENCE</scope>
    <source>
        <strain evidence="2">BN30871</strain>
    </source>
</reference>
<dbReference type="Pfam" id="PF13539">
    <property type="entry name" value="Peptidase_M15_4"/>
    <property type="match status" value="1"/>
</dbReference>
<dbReference type="SUPFAM" id="SSF55166">
    <property type="entry name" value="Hedgehog/DD-peptidase"/>
    <property type="match status" value="1"/>
</dbReference>
<evidence type="ECO:0000259" key="1">
    <source>
        <dbReference type="Pfam" id="PF13539"/>
    </source>
</evidence>
<protein>
    <recommendedName>
        <fullName evidence="1">Peptidase M15C domain-containing protein</fullName>
    </recommendedName>
</protein>
<sequence>MLYLKNSTKYYISLALFSVMINADNNVQNISQNLKNEMIKNKNYYNGCPVKIEDLRIVNIKYYDFENKIKNGDLIVHKDVSNDVIKIFDELFAIKYQIKQIVPIHNFNSSDFASIEADNTSAFNCRYATGESSWSKHAYGKAIDINPIENPYVFRSGNTSHKSSVFFLKRAHDKNRKNDQAVLVNGDEAVKIFAKYGWGWGGRWSGAKDYQHFYKIEK</sequence>
<dbReference type="GO" id="GO:0008233">
    <property type="term" value="F:peptidase activity"/>
    <property type="evidence" value="ECO:0007669"/>
    <property type="project" value="InterPro"/>
</dbReference>
<gene>
    <name evidence="2" type="ORF">BN3087_880011</name>
</gene>
<name>A0A0S4XQH5_9BACT</name>
<accession>A0A0S4XQH5</accession>
<dbReference type="Gene3D" id="3.30.1380.10">
    <property type="match status" value="1"/>
</dbReference>
<dbReference type="AlphaFoldDB" id="A0A0S4XQH5"/>
<feature type="domain" description="Peptidase M15C" evidence="1">
    <location>
        <begin position="129"/>
        <end position="213"/>
    </location>
</feature>
<dbReference type="InterPro" id="IPR039561">
    <property type="entry name" value="Peptidase_M15C"/>
</dbReference>
<proteinExistence type="predicted"/>
<organism evidence="2">
    <name type="scientific">Sulfurovum sp. enrichment culture clone C5</name>
    <dbReference type="NCBI Taxonomy" id="497650"/>
    <lineage>
        <taxon>Bacteria</taxon>
        <taxon>Pseudomonadati</taxon>
        <taxon>Campylobacterota</taxon>
        <taxon>Epsilonproteobacteria</taxon>
        <taxon>Campylobacterales</taxon>
        <taxon>Sulfurovaceae</taxon>
        <taxon>Sulfurovum</taxon>
        <taxon>environmental samples</taxon>
    </lineage>
</organism>